<organism evidence="1 2">
    <name type="scientific">Meloidogyne enterolobii</name>
    <name type="common">Root-knot nematode worm</name>
    <name type="synonym">Meloidogyne mayaguensis</name>
    <dbReference type="NCBI Taxonomy" id="390850"/>
    <lineage>
        <taxon>Eukaryota</taxon>
        <taxon>Metazoa</taxon>
        <taxon>Ecdysozoa</taxon>
        <taxon>Nematoda</taxon>
        <taxon>Chromadorea</taxon>
        <taxon>Rhabditida</taxon>
        <taxon>Tylenchina</taxon>
        <taxon>Tylenchomorpha</taxon>
        <taxon>Tylenchoidea</taxon>
        <taxon>Meloidogynidae</taxon>
        <taxon>Meloidogyninae</taxon>
        <taxon>Meloidogyne</taxon>
    </lineage>
</organism>
<name>A0ACB0ZQC1_MELEN</name>
<reference evidence="1" key="1">
    <citation type="submission" date="2023-11" db="EMBL/GenBank/DDBJ databases">
        <authorList>
            <person name="Poullet M."/>
        </authorList>
    </citation>
    <scope>NUCLEOTIDE SEQUENCE</scope>
    <source>
        <strain evidence="1">E1834</strain>
    </source>
</reference>
<sequence>MSKMQPMVVTCLKYFCWLNLFPNFFLLPFMPSPHSFWHTSSLPNLHSNDLTKTLNQIIKNEASLQKMPKEEERSGERRATAKQTKKFISSQTKLIWPQPMSKQKRNIY</sequence>
<proteinExistence type="predicted"/>
<protein>
    <submittedName>
        <fullName evidence="1">Uncharacterized protein</fullName>
    </submittedName>
</protein>
<evidence type="ECO:0000313" key="2">
    <source>
        <dbReference type="Proteomes" id="UP001497535"/>
    </source>
</evidence>
<dbReference type="Proteomes" id="UP001497535">
    <property type="component" value="Unassembled WGS sequence"/>
</dbReference>
<keyword evidence="2" id="KW-1185">Reference proteome</keyword>
<dbReference type="EMBL" id="CAVMJV010000042">
    <property type="protein sequence ID" value="CAK5080498.1"/>
    <property type="molecule type" value="Genomic_DNA"/>
</dbReference>
<evidence type="ECO:0000313" key="1">
    <source>
        <dbReference type="EMBL" id="CAK5080498.1"/>
    </source>
</evidence>
<gene>
    <name evidence="1" type="ORF">MENTE1834_LOCUS27673</name>
</gene>
<accession>A0ACB0ZQC1</accession>
<comment type="caution">
    <text evidence="1">The sequence shown here is derived from an EMBL/GenBank/DDBJ whole genome shotgun (WGS) entry which is preliminary data.</text>
</comment>